<keyword evidence="3" id="KW-1185">Reference proteome</keyword>
<dbReference type="InterPro" id="IPR001763">
    <property type="entry name" value="Rhodanese-like_dom"/>
</dbReference>
<dbReference type="AlphaFoldDB" id="A0A848G687"/>
<dbReference type="PANTHER" id="PTHR45431">
    <property type="entry name" value="RHODANESE-LIKE DOMAIN-CONTAINING PROTEIN 15, CHLOROPLASTIC"/>
    <property type="match status" value="1"/>
</dbReference>
<dbReference type="EMBL" id="JABBGA010000018">
    <property type="protein sequence ID" value="NML27747.1"/>
    <property type="molecule type" value="Genomic_DNA"/>
</dbReference>
<dbReference type="CDD" id="cd01522">
    <property type="entry name" value="RHOD_1"/>
    <property type="match status" value="1"/>
</dbReference>
<comment type="caution">
    <text evidence="2">The sequence shown here is derived from an EMBL/GenBank/DDBJ whole genome shotgun (WGS) entry which is preliminary data.</text>
</comment>
<organism evidence="2 3">
    <name type="scientific">Zoogloea dura</name>
    <dbReference type="NCBI Taxonomy" id="2728840"/>
    <lineage>
        <taxon>Bacteria</taxon>
        <taxon>Pseudomonadati</taxon>
        <taxon>Pseudomonadota</taxon>
        <taxon>Betaproteobacteria</taxon>
        <taxon>Rhodocyclales</taxon>
        <taxon>Zoogloeaceae</taxon>
        <taxon>Zoogloea</taxon>
    </lineage>
</organism>
<name>A0A848G687_9RHOO</name>
<dbReference type="SUPFAM" id="SSF52821">
    <property type="entry name" value="Rhodanese/Cell cycle control phosphatase"/>
    <property type="match status" value="1"/>
</dbReference>
<accession>A0A848G687</accession>
<dbReference type="Proteomes" id="UP000580043">
    <property type="component" value="Unassembled WGS sequence"/>
</dbReference>
<dbReference type="Gene3D" id="3.40.250.10">
    <property type="entry name" value="Rhodanese-like domain"/>
    <property type="match status" value="1"/>
</dbReference>
<dbReference type="Pfam" id="PF00581">
    <property type="entry name" value="Rhodanese"/>
    <property type="match status" value="1"/>
</dbReference>
<evidence type="ECO:0000313" key="3">
    <source>
        <dbReference type="Proteomes" id="UP000580043"/>
    </source>
</evidence>
<reference evidence="2 3" key="1">
    <citation type="submission" date="2020-04" db="EMBL/GenBank/DDBJ databases">
        <title>Zoogloea sp. G-4-1-14 isolated from soil.</title>
        <authorList>
            <person name="Dahal R.H."/>
        </authorList>
    </citation>
    <scope>NUCLEOTIDE SEQUENCE [LARGE SCALE GENOMIC DNA]</scope>
    <source>
        <strain evidence="2 3">G-4-1-14</strain>
    </source>
</reference>
<dbReference type="PANTHER" id="PTHR45431:SF3">
    <property type="entry name" value="RHODANESE-LIKE DOMAIN-CONTAINING PROTEIN 15, CHLOROPLASTIC"/>
    <property type="match status" value="1"/>
</dbReference>
<dbReference type="RefSeq" id="WP_169147283.1">
    <property type="nucleotide sequence ID" value="NZ_JABBGA010000018.1"/>
</dbReference>
<dbReference type="InterPro" id="IPR036873">
    <property type="entry name" value="Rhodanese-like_dom_sf"/>
</dbReference>
<dbReference type="InterPro" id="IPR052367">
    <property type="entry name" value="Thiosulfate_ST/Rhodanese-like"/>
</dbReference>
<sequence length="150" mass="16387">MGKLSDTLNLAQERARGLNLPYAGSLTPREASEILALAPGAKLVDVRTRAEWDWVGRIPGAIEIEWMLYPGNEPNPHFLAQFKRQVDPEALVMFLCRSGARSNAAATLAANSGYTNAYNILEGFEGDKDASGHRNKVGGWRHAGLPWNQG</sequence>
<feature type="domain" description="Rhodanese" evidence="1">
    <location>
        <begin position="37"/>
        <end position="136"/>
    </location>
</feature>
<evidence type="ECO:0000313" key="2">
    <source>
        <dbReference type="EMBL" id="NML27747.1"/>
    </source>
</evidence>
<protein>
    <submittedName>
        <fullName evidence="2">Rhodanese-like domain-containing protein</fullName>
    </submittedName>
</protein>
<dbReference type="PROSITE" id="PS50206">
    <property type="entry name" value="RHODANESE_3"/>
    <property type="match status" value="1"/>
</dbReference>
<evidence type="ECO:0000259" key="1">
    <source>
        <dbReference type="PROSITE" id="PS50206"/>
    </source>
</evidence>
<proteinExistence type="predicted"/>
<dbReference type="SMART" id="SM00450">
    <property type="entry name" value="RHOD"/>
    <property type="match status" value="1"/>
</dbReference>
<gene>
    <name evidence="2" type="ORF">HHL15_18490</name>
</gene>